<gene>
    <name evidence="2" type="ORF">NP233_g12276</name>
</gene>
<evidence type="ECO:0000313" key="3">
    <source>
        <dbReference type="Proteomes" id="UP001213000"/>
    </source>
</evidence>
<feature type="region of interest" description="Disordered" evidence="1">
    <location>
        <begin position="1"/>
        <end position="69"/>
    </location>
</feature>
<protein>
    <submittedName>
        <fullName evidence="2">Uncharacterized protein</fullName>
    </submittedName>
</protein>
<dbReference type="AlphaFoldDB" id="A0AAD5VEW4"/>
<feature type="compositionally biased region" description="Basic and acidic residues" evidence="1">
    <location>
        <begin position="49"/>
        <end position="62"/>
    </location>
</feature>
<proteinExistence type="predicted"/>
<comment type="caution">
    <text evidence="2">The sequence shown here is derived from an EMBL/GenBank/DDBJ whole genome shotgun (WGS) entry which is preliminary data.</text>
</comment>
<accession>A0AAD5VEW4</accession>
<reference evidence="2" key="1">
    <citation type="submission" date="2022-07" db="EMBL/GenBank/DDBJ databases">
        <title>Genome Sequence of Leucocoprinus birnbaumii.</title>
        <authorList>
            <person name="Buettner E."/>
        </authorList>
    </citation>
    <scope>NUCLEOTIDE SEQUENCE</scope>
    <source>
        <strain evidence="2">VT141</strain>
    </source>
</reference>
<evidence type="ECO:0000256" key="1">
    <source>
        <dbReference type="SAM" id="MobiDB-lite"/>
    </source>
</evidence>
<dbReference type="Proteomes" id="UP001213000">
    <property type="component" value="Unassembled WGS sequence"/>
</dbReference>
<dbReference type="EMBL" id="JANIEX010001714">
    <property type="protein sequence ID" value="KAJ3555148.1"/>
    <property type="molecule type" value="Genomic_DNA"/>
</dbReference>
<keyword evidence="3" id="KW-1185">Reference proteome</keyword>
<sequence length="317" mass="34042">MFFSPTTTTRRSLLEPQRVPQGLEPMPLMRLMLGRDDAYESSESASKPGGKEEKARQTRSESRSSIYKNIPQVEMSTHITTLLRPHVNNMTPDKQWMSLQESHTPLRCSPFPPLEIELTPRKTSALAPFRTSPALKKGRPNEIFRPTFGDEELLGEEGVIGDLGWLLIVDDIDESEVSDELSAGSVVGDTGVSGTVSASLALSDGATISGLTDDLRIVGKARVSESGRGLLARGVDEPDCGGVATSPDLLERGFATRNSCEPTLSLLLDFALSFSVAANSAALFGCRQELEVFGLGPGDALGDTPGETMTVNCWVSA</sequence>
<organism evidence="2 3">
    <name type="scientific">Leucocoprinus birnbaumii</name>
    <dbReference type="NCBI Taxonomy" id="56174"/>
    <lineage>
        <taxon>Eukaryota</taxon>
        <taxon>Fungi</taxon>
        <taxon>Dikarya</taxon>
        <taxon>Basidiomycota</taxon>
        <taxon>Agaricomycotina</taxon>
        <taxon>Agaricomycetes</taxon>
        <taxon>Agaricomycetidae</taxon>
        <taxon>Agaricales</taxon>
        <taxon>Agaricineae</taxon>
        <taxon>Agaricaceae</taxon>
        <taxon>Leucocoprinus</taxon>
    </lineage>
</organism>
<name>A0AAD5VEW4_9AGAR</name>
<feature type="compositionally biased region" description="Polar residues" evidence="1">
    <location>
        <begin position="1"/>
        <end position="11"/>
    </location>
</feature>
<evidence type="ECO:0000313" key="2">
    <source>
        <dbReference type="EMBL" id="KAJ3555148.1"/>
    </source>
</evidence>